<proteinExistence type="predicted"/>
<evidence type="ECO:0000259" key="1">
    <source>
        <dbReference type="Pfam" id="PF05913"/>
    </source>
</evidence>
<feature type="domain" description="6-phospho-N-acetylmuramidase N-terminal" evidence="2">
    <location>
        <begin position="2"/>
        <end position="232"/>
    </location>
</feature>
<reference evidence="3 4" key="1">
    <citation type="journal article" date="2015" name="Genome Announc.">
        <title>Expanding the biotechnology potential of lactobacilli through comparative genomics of 213 strains and associated genera.</title>
        <authorList>
            <person name="Sun Z."/>
            <person name="Harris H.M."/>
            <person name="McCann A."/>
            <person name="Guo C."/>
            <person name="Argimon S."/>
            <person name="Zhang W."/>
            <person name="Yang X."/>
            <person name="Jeffery I.B."/>
            <person name="Cooney J.C."/>
            <person name="Kagawa T.F."/>
            <person name="Liu W."/>
            <person name="Song Y."/>
            <person name="Salvetti E."/>
            <person name="Wrobel A."/>
            <person name="Rasinkangas P."/>
            <person name="Parkhill J."/>
            <person name="Rea M.C."/>
            <person name="O'Sullivan O."/>
            <person name="Ritari J."/>
            <person name="Douillard F.P."/>
            <person name="Paul Ross R."/>
            <person name="Yang R."/>
            <person name="Briner A.E."/>
            <person name="Felis G.E."/>
            <person name="de Vos W.M."/>
            <person name="Barrangou R."/>
            <person name="Klaenhammer T.R."/>
            <person name="Caufield P.W."/>
            <person name="Cui Y."/>
            <person name="Zhang H."/>
            <person name="O'Toole P.W."/>
        </authorList>
    </citation>
    <scope>NUCLEOTIDE SEQUENCE [LARGE SCALE GENOMIC DNA]</scope>
    <source>
        <strain evidence="3 4">DSM 20623</strain>
    </source>
</reference>
<dbReference type="PANTHER" id="PTHR38435:SF2">
    <property type="entry name" value="DUF871 DOMAIN-CONTAINING PROTEIN"/>
    <property type="match status" value="1"/>
</dbReference>
<dbReference type="SUPFAM" id="SSF50891">
    <property type="entry name" value="Cyclophilin-like"/>
    <property type="match status" value="1"/>
</dbReference>
<dbReference type="eggNOG" id="COG3589">
    <property type="taxonomic scope" value="Bacteria"/>
</dbReference>
<evidence type="ECO:0008006" key="5">
    <source>
        <dbReference type="Google" id="ProtNLM"/>
    </source>
</evidence>
<evidence type="ECO:0000313" key="4">
    <source>
        <dbReference type="Proteomes" id="UP000051658"/>
    </source>
</evidence>
<dbReference type="PATRIC" id="fig|1449336.4.peg.1090"/>
<dbReference type="Pfam" id="PF19200">
    <property type="entry name" value="MupG_N"/>
    <property type="match status" value="1"/>
</dbReference>
<keyword evidence="4" id="KW-1185">Reference proteome</keyword>
<dbReference type="InterPro" id="IPR029000">
    <property type="entry name" value="Cyclophilin-like_dom_sf"/>
</dbReference>
<dbReference type="GeneID" id="89589572"/>
<dbReference type="InterPro" id="IPR043894">
    <property type="entry name" value="MupG_C"/>
</dbReference>
<protein>
    <recommendedName>
        <fullName evidence="5">Outer surface protein</fullName>
    </recommendedName>
</protein>
<dbReference type="Gene3D" id="3.20.20.70">
    <property type="entry name" value="Aldolase class I"/>
    <property type="match status" value="1"/>
</dbReference>
<sequence>MLGISIFLGEELTEETEQYLYKMNESGFSGIFSSLHIPEDNVSHYRKRLAKLSSFAKKLNMELMVDISGEALTKIGLSFDRPIEILATGITGLRMDYAISNKTIASVSNHLKVALNASTISEEDVHELRKYGANFENMEAWHNYYPRPETGLDMPTFLEKNNWLKSLGFRIMAFVPGNGKLRGPLFQQLPTIEDHRFKHPLACSIELTKIGLVDDIYIGDPSITDETREQFKAYYQEQTLILKYTQVSHNPIYLDLITGNHWNRMDPARDVLRSAEARFKPRVEIKPEENLQPRSKGSITIDNELYGRYMGEIQITKLDLKADKKVNTIAKVVETDLDLIDWCLAGQQFKLKSMN</sequence>
<dbReference type="PANTHER" id="PTHR38435">
    <property type="match status" value="1"/>
</dbReference>
<dbReference type="InterPro" id="IPR017853">
    <property type="entry name" value="GH"/>
</dbReference>
<dbReference type="Pfam" id="PF05913">
    <property type="entry name" value="MupG_C"/>
    <property type="match status" value="1"/>
</dbReference>
<dbReference type="Proteomes" id="UP000051658">
    <property type="component" value="Unassembled WGS sequence"/>
</dbReference>
<accession>A0A0R2HYC1</accession>
<evidence type="ECO:0000313" key="3">
    <source>
        <dbReference type="EMBL" id="KRN57810.1"/>
    </source>
</evidence>
<gene>
    <name evidence="3" type="ORF">IV74_GL001065</name>
</gene>
<name>A0A0R2HYC1_CARDV</name>
<dbReference type="InterPro" id="IPR013785">
    <property type="entry name" value="Aldolase_TIM"/>
</dbReference>
<dbReference type="RefSeq" id="WP_034568457.1">
    <property type="nucleotide sequence ID" value="NZ_JQBS01000001.1"/>
</dbReference>
<dbReference type="InterPro" id="IPR043797">
    <property type="entry name" value="MupG_N"/>
</dbReference>
<organism evidence="3 4">
    <name type="scientific">Carnobacterium divergens DSM 20623</name>
    <dbReference type="NCBI Taxonomy" id="1449336"/>
    <lineage>
        <taxon>Bacteria</taxon>
        <taxon>Bacillati</taxon>
        <taxon>Bacillota</taxon>
        <taxon>Bacilli</taxon>
        <taxon>Lactobacillales</taxon>
        <taxon>Carnobacteriaceae</taxon>
        <taxon>Carnobacterium</taxon>
    </lineage>
</organism>
<dbReference type="Gene3D" id="2.40.100.10">
    <property type="entry name" value="Cyclophilin-like"/>
    <property type="match status" value="1"/>
</dbReference>
<dbReference type="AlphaFoldDB" id="A0A0R2HYC1"/>
<evidence type="ECO:0000259" key="2">
    <source>
        <dbReference type="Pfam" id="PF19200"/>
    </source>
</evidence>
<comment type="caution">
    <text evidence="3">The sequence shown here is derived from an EMBL/GenBank/DDBJ whole genome shotgun (WGS) entry which is preliminary data.</text>
</comment>
<dbReference type="InterPro" id="IPR008589">
    <property type="entry name" value="MupG"/>
</dbReference>
<dbReference type="SUPFAM" id="SSF51445">
    <property type="entry name" value="(Trans)glycosidases"/>
    <property type="match status" value="1"/>
</dbReference>
<feature type="domain" description="6-phospho-N-acetylmuramidase C-terminal" evidence="1">
    <location>
        <begin position="250"/>
        <end position="352"/>
    </location>
</feature>
<dbReference type="EMBL" id="JQBS01000001">
    <property type="protein sequence ID" value="KRN57810.1"/>
    <property type="molecule type" value="Genomic_DNA"/>
</dbReference>